<dbReference type="PANTHER" id="PTHR31503">
    <property type="entry name" value="VACUOLAR CALCIUM ION TRANSPORTER"/>
    <property type="match status" value="1"/>
</dbReference>
<dbReference type="Pfam" id="PF01699">
    <property type="entry name" value="Na_Ca_ex"/>
    <property type="match status" value="2"/>
</dbReference>
<feature type="region of interest" description="Disordered" evidence="9">
    <location>
        <begin position="1"/>
        <end position="20"/>
    </location>
</feature>
<feature type="transmembrane region" description="Helical" evidence="10">
    <location>
        <begin position="636"/>
        <end position="656"/>
    </location>
</feature>
<dbReference type="InterPro" id="IPR004713">
    <property type="entry name" value="CaH_exchang"/>
</dbReference>
<evidence type="ECO:0000256" key="3">
    <source>
        <dbReference type="ARBA" id="ARBA00022448"/>
    </source>
</evidence>
<name>A0A1E3QU52_9ASCO</name>
<evidence type="ECO:0000256" key="5">
    <source>
        <dbReference type="ARBA" id="ARBA00022692"/>
    </source>
</evidence>
<feature type="transmembrane region" description="Helical" evidence="10">
    <location>
        <begin position="568"/>
        <end position="589"/>
    </location>
</feature>
<feature type="transmembrane region" description="Helical" evidence="10">
    <location>
        <begin position="932"/>
        <end position="954"/>
    </location>
</feature>
<feature type="transmembrane region" description="Helical" evidence="10">
    <location>
        <begin position="504"/>
        <end position="523"/>
    </location>
</feature>
<feature type="compositionally biased region" description="Polar residues" evidence="9">
    <location>
        <begin position="774"/>
        <end position="791"/>
    </location>
</feature>
<sequence>MAISHTSAESHDSLPMLKKDSESGEPLMAAANTYPSSVRLAQTPKVGLVASLAKPRRPHMKRNVSLKLVFSVDDGEDEVVHEMEREYLEGYSDALKFRLKLRVTTPSKTSLEVPGSPNVRQRITSSPLLRKTDESAPNTLRKRPAELESSIIENLRTAELNLRLLEFIEDSSATHSPRESPGHGSPPRRDSVDNFEELILEHEISRETKTPSDSSSTNSMESMTLRERQNAINKTHPFGIKIWKPSLYKKKRSVEQAAEDDIHEQNQLNITWGVYLTNLIWSLSFGVLLFLACCLGALFNLGLSLAGTVSNLDYCRLWFDLGLFLWFPFGKYVLLTKDENYIHEDVYDGRSVSEFRKWRSEEEGRLFFIPLRRSEVQPLLGDIAEGSSNRRESISHDEDAVKKRFFGRGDWNLSRIVFYAYFYLLFQPLMYFVSIVCWMFVFTIPMGKILNLLTGHLRRHPLALSFPKERNMNDEQIQQKKAILVCTYRVAGLRYYKYTVDGTNIFFINLMSSVLFVIFDYYVLREAFGWRTWYTDDFFIFGLCLFSIIPLAYFIGQAVASISAQSSMGLGAVINAFFSTVVEIFLYCVSLDQNKAKLVEGSMIGSILAAVLLLPGLSMCGGAIKRKTQRYNPKSAGVSSTMLLFAIIVMFVPSMFHQMYGSYEIQCIDCETTSLLSQLSAMGEKAIRDCKKCHFLQPPLVLDLLYTDFLRPFSVFCAVTLFIVYGIGLWFTLRTHAAMIWASQIQAPAPIHHHTTPSVLSLDHPTPVAASTGVNPSSVATGTNQVPSANPVTRVRAPQKPSPAHTPVLAPVTTEEAGGHEGPNWSKQKSTIILLGATILYAVIAEILVDTVDVVLHRFPINPKFLGLTVFALVPNTTEFLNAISFAINGNVALSMEIGSAYALQVVLIQIPVLIIYTVVRDFKNVSSMFTLVFPKWDLIATIMSVYLFTYVYAEGKSNYFKGCILILTYFIIMLGFWYNDKIEESGIFHRLFMLM</sequence>
<dbReference type="InterPro" id="IPR044880">
    <property type="entry name" value="NCX_ion-bd_dom_sf"/>
</dbReference>
<evidence type="ECO:0000256" key="9">
    <source>
        <dbReference type="SAM" id="MobiDB-lite"/>
    </source>
</evidence>
<evidence type="ECO:0000256" key="10">
    <source>
        <dbReference type="SAM" id="Phobius"/>
    </source>
</evidence>
<proteinExistence type="inferred from homology"/>
<evidence type="ECO:0000256" key="6">
    <source>
        <dbReference type="ARBA" id="ARBA00022989"/>
    </source>
</evidence>
<feature type="compositionally biased region" description="Polar residues" evidence="9">
    <location>
        <begin position="118"/>
        <end position="127"/>
    </location>
</feature>
<dbReference type="GO" id="GO:0015369">
    <property type="term" value="F:calcium:proton antiporter activity"/>
    <property type="evidence" value="ECO:0007669"/>
    <property type="project" value="EnsemblFungi"/>
</dbReference>
<organism evidence="12 13">
    <name type="scientific">Babjeviella inositovora NRRL Y-12698</name>
    <dbReference type="NCBI Taxonomy" id="984486"/>
    <lineage>
        <taxon>Eukaryota</taxon>
        <taxon>Fungi</taxon>
        <taxon>Dikarya</taxon>
        <taxon>Ascomycota</taxon>
        <taxon>Saccharomycotina</taxon>
        <taxon>Pichiomycetes</taxon>
        <taxon>Serinales incertae sedis</taxon>
        <taxon>Babjeviella</taxon>
    </lineage>
</organism>
<accession>A0A1E3QU52</accession>
<dbReference type="STRING" id="984486.A0A1E3QU52"/>
<evidence type="ECO:0000313" key="13">
    <source>
        <dbReference type="Proteomes" id="UP000094336"/>
    </source>
</evidence>
<keyword evidence="5 10" id="KW-0812">Transmembrane</keyword>
<evidence type="ECO:0000256" key="7">
    <source>
        <dbReference type="ARBA" id="ARBA00023065"/>
    </source>
</evidence>
<dbReference type="GO" id="GO:0005789">
    <property type="term" value="C:endoplasmic reticulum membrane"/>
    <property type="evidence" value="ECO:0007669"/>
    <property type="project" value="EnsemblFungi"/>
</dbReference>
<dbReference type="GO" id="GO:1990816">
    <property type="term" value="C:vacuole-mitochondrion membrane contact site"/>
    <property type="evidence" value="ECO:0007669"/>
    <property type="project" value="EnsemblFungi"/>
</dbReference>
<feature type="transmembrane region" description="Helical" evidence="10">
    <location>
        <begin position="416"/>
        <end position="441"/>
    </location>
</feature>
<comment type="subcellular location">
    <subcellularLocation>
        <location evidence="1">Endomembrane system</location>
        <topology evidence="1">Multi-pass membrane protein</topology>
    </subcellularLocation>
</comment>
<keyword evidence="4" id="KW-0597">Phosphoprotein</keyword>
<feature type="region of interest" description="Disordered" evidence="9">
    <location>
        <begin position="172"/>
        <end position="191"/>
    </location>
</feature>
<dbReference type="GO" id="GO:0015385">
    <property type="term" value="F:sodium:proton antiporter activity"/>
    <property type="evidence" value="ECO:0007669"/>
    <property type="project" value="EnsemblFungi"/>
</dbReference>
<dbReference type="OrthoDB" id="16982at2759"/>
<feature type="domain" description="Sodium/calcium exchanger membrane region" evidence="11">
    <location>
        <begin position="538"/>
        <end position="662"/>
    </location>
</feature>
<feature type="compositionally biased region" description="Basic and acidic residues" evidence="9">
    <location>
        <begin position="176"/>
        <end position="191"/>
    </location>
</feature>
<feature type="transmembrane region" description="Helical" evidence="10">
    <location>
        <begin position="279"/>
        <end position="305"/>
    </location>
</feature>
<evidence type="ECO:0000313" key="12">
    <source>
        <dbReference type="EMBL" id="ODQ81213.1"/>
    </source>
</evidence>
<dbReference type="Gene3D" id="1.20.1420.30">
    <property type="entry name" value="NCX, central ion-binding region"/>
    <property type="match status" value="2"/>
</dbReference>
<evidence type="ECO:0000256" key="1">
    <source>
        <dbReference type="ARBA" id="ARBA00004127"/>
    </source>
</evidence>
<dbReference type="Proteomes" id="UP000094336">
    <property type="component" value="Unassembled WGS sequence"/>
</dbReference>
<feature type="region of interest" description="Disordered" evidence="9">
    <location>
        <begin position="774"/>
        <end position="808"/>
    </location>
</feature>
<feature type="transmembrane region" description="Helical" evidence="10">
    <location>
        <begin position="601"/>
        <end position="624"/>
    </location>
</feature>
<dbReference type="GeneID" id="30146183"/>
<feature type="transmembrane region" description="Helical" evidence="10">
    <location>
        <begin position="832"/>
        <end position="849"/>
    </location>
</feature>
<dbReference type="InterPro" id="IPR004837">
    <property type="entry name" value="NaCa_Exmemb"/>
</dbReference>
<keyword evidence="7" id="KW-0406">Ion transport</keyword>
<reference evidence="13" key="1">
    <citation type="submission" date="2016-05" db="EMBL/GenBank/DDBJ databases">
        <title>Comparative genomics of biotechnologically important yeasts.</title>
        <authorList>
            <consortium name="DOE Joint Genome Institute"/>
            <person name="Riley R."/>
            <person name="Haridas S."/>
            <person name="Wolfe K.H."/>
            <person name="Lopes M.R."/>
            <person name="Hittinger C.T."/>
            <person name="Goker M."/>
            <person name="Salamov A."/>
            <person name="Wisecaver J."/>
            <person name="Long T.M."/>
            <person name="Aerts A.L."/>
            <person name="Barry K."/>
            <person name="Choi C."/>
            <person name="Clum A."/>
            <person name="Coughlan A.Y."/>
            <person name="Deshpande S."/>
            <person name="Douglass A.P."/>
            <person name="Hanson S.J."/>
            <person name="Klenk H.-P."/>
            <person name="Labutti K."/>
            <person name="Lapidus A."/>
            <person name="Lindquist E."/>
            <person name="Lipzen A."/>
            <person name="Meier-Kolthoff J.P."/>
            <person name="Ohm R.A."/>
            <person name="Otillar R.P."/>
            <person name="Pangilinan J."/>
            <person name="Peng Y."/>
            <person name="Rokas A."/>
            <person name="Rosa C.A."/>
            <person name="Scheuner C."/>
            <person name="Sibirny A.A."/>
            <person name="Slot J.C."/>
            <person name="Stielow J.B."/>
            <person name="Sun H."/>
            <person name="Kurtzman C.P."/>
            <person name="Blackwell M."/>
            <person name="Grigoriev I.V."/>
            <person name="Jeffries T.W."/>
        </authorList>
    </citation>
    <scope>NUCLEOTIDE SEQUENCE [LARGE SCALE GENOMIC DNA]</scope>
    <source>
        <strain evidence="13">NRRL Y-12698</strain>
    </source>
</reference>
<feature type="transmembrane region" description="Helical" evidence="10">
    <location>
        <begin position="902"/>
        <end position="920"/>
    </location>
</feature>
<feature type="transmembrane region" description="Helical" evidence="10">
    <location>
        <begin position="317"/>
        <end position="335"/>
    </location>
</feature>
<evidence type="ECO:0000259" key="11">
    <source>
        <dbReference type="Pfam" id="PF01699"/>
    </source>
</evidence>
<dbReference type="GO" id="GO:0000329">
    <property type="term" value="C:fungal-type vacuole membrane"/>
    <property type="evidence" value="ECO:0007669"/>
    <property type="project" value="EnsemblFungi"/>
</dbReference>
<feature type="compositionally biased region" description="Basic and acidic residues" evidence="9">
    <location>
        <begin position="8"/>
        <end position="20"/>
    </location>
</feature>
<feature type="transmembrane region" description="Helical" evidence="10">
    <location>
        <begin position="713"/>
        <end position="733"/>
    </location>
</feature>
<dbReference type="GO" id="GO:0006874">
    <property type="term" value="P:intracellular calcium ion homeostasis"/>
    <property type="evidence" value="ECO:0007669"/>
    <property type="project" value="TreeGrafter"/>
</dbReference>
<keyword evidence="8 10" id="KW-0472">Membrane</keyword>
<keyword evidence="3" id="KW-0813">Transport</keyword>
<protein>
    <recommendedName>
        <fullName evidence="11">Sodium/calcium exchanger membrane region domain-containing protein</fullName>
    </recommendedName>
</protein>
<dbReference type="EMBL" id="KV454428">
    <property type="protein sequence ID" value="ODQ81213.1"/>
    <property type="molecule type" value="Genomic_DNA"/>
</dbReference>
<dbReference type="RefSeq" id="XP_018986541.1">
    <property type="nucleotide sequence ID" value="XM_019128330.1"/>
</dbReference>
<feature type="transmembrane region" description="Helical" evidence="10">
    <location>
        <begin position="538"/>
        <end position="556"/>
    </location>
</feature>
<evidence type="ECO:0000256" key="4">
    <source>
        <dbReference type="ARBA" id="ARBA00022553"/>
    </source>
</evidence>
<feature type="region of interest" description="Disordered" evidence="9">
    <location>
        <begin position="107"/>
        <end position="142"/>
    </location>
</feature>
<dbReference type="GO" id="GO:0015386">
    <property type="term" value="F:potassium:proton antiporter activity"/>
    <property type="evidence" value="ECO:0007669"/>
    <property type="project" value="EnsemblFungi"/>
</dbReference>
<feature type="transmembrane region" description="Helical" evidence="10">
    <location>
        <begin position="960"/>
        <end position="979"/>
    </location>
</feature>
<evidence type="ECO:0000256" key="8">
    <source>
        <dbReference type="ARBA" id="ARBA00023136"/>
    </source>
</evidence>
<dbReference type="FunFam" id="1.20.1420.30:FF:000014">
    <property type="entry name" value="Cation/H+ exchanger protein 2"/>
    <property type="match status" value="1"/>
</dbReference>
<gene>
    <name evidence="12" type="ORF">BABINDRAFT_160601</name>
</gene>
<evidence type="ECO:0000256" key="2">
    <source>
        <dbReference type="ARBA" id="ARBA00008170"/>
    </source>
</evidence>
<keyword evidence="13" id="KW-1185">Reference proteome</keyword>
<dbReference type="PANTHER" id="PTHR31503:SF10">
    <property type="entry name" value="VNX1 PROTEIN"/>
    <property type="match status" value="1"/>
</dbReference>
<comment type="similarity">
    <text evidence="2">Belongs to the Ca(2+):cation antiporter (CaCA) (TC 2.A.19) family.</text>
</comment>
<keyword evidence="6 10" id="KW-1133">Transmembrane helix</keyword>
<dbReference type="AlphaFoldDB" id="A0A1E3QU52"/>
<feature type="domain" description="Sodium/calcium exchanger membrane region" evidence="11">
    <location>
        <begin position="830"/>
        <end position="978"/>
    </location>
</feature>